<protein>
    <submittedName>
        <fullName evidence="2">Uncharacterized protein</fullName>
    </submittedName>
</protein>
<name>A0A9P4H5W9_9PLEO</name>
<gene>
    <name evidence="2" type="ORF">EK21DRAFT_114427</name>
</gene>
<accession>A0A9P4H5W9</accession>
<keyword evidence="3" id="KW-1185">Reference proteome</keyword>
<dbReference type="EMBL" id="ML978221">
    <property type="protein sequence ID" value="KAF2027789.1"/>
    <property type="molecule type" value="Genomic_DNA"/>
</dbReference>
<organism evidence="2 3">
    <name type="scientific">Setomelanomma holmii</name>
    <dbReference type="NCBI Taxonomy" id="210430"/>
    <lineage>
        <taxon>Eukaryota</taxon>
        <taxon>Fungi</taxon>
        <taxon>Dikarya</taxon>
        <taxon>Ascomycota</taxon>
        <taxon>Pezizomycotina</taxon>
        <taxon>Dothideomycetes</taxon>
        <taxon>Pleosporomycetidae</taxon>
        <taxon>Pleosporales</taxon>
        <taxon>Pleosporineae</taxon>
        <taxon>Phaeosphaeriaceae</taxon>
        <taxon>Setomelanomma</taxon>
    </lineage>
</organism>
<feature type="region of interest" description="Disordered" evidence="1">
    <location>
        <begin position="1"/>
        <end position="45"/>
    </location>
</feature>
<dbReference type="OrthoDB" id="291007at2759"/>
<feature type="compositionally biased region" description="Pro residues" evidence="1">
    <location>
        <begin position="15"/>
        <end position="24"/>
    </location>
</feature>
<evidence type="ECO:0000256" key="1">
    <source>
        <dbReference type="SAM" id="MobiDB-lite"/>
    </source>
</evidence>
<dbReference type="Proteomes" id="UP000799777">
    <property type="component" value="Unassembled WGS sequence"/>
</dbReference>
<dbReference type="AlphaFoldDB" id="A0A9P4H5W9"/>
<reference evidence="2" key="1">
    <citation type="journal article" date="2020" name="Stud. Mycol.">
        <title>101 Dothideomycetes genomes: a test case for predicting lifestyles and emergence of pathogens.</title>
        <authorList>
            <person name="Haridas S."/>
            <person name="Albert R."/>
            <person name="Binder M."/>
            <person name="Bloem J."/>
            <person name="Labutti K."/>
            <person name="Salamov A."/>
            <person name="Andreopoulos B."/>
            <person name="Baker S."/>
            <person name="Barry K."/>
            <person name="Bills G."/>
            <person name="Bluhm B."/>
            <person name="Cannon C."/>
            <person name="Castanera R."/>
            <person name="Culley D."/>
            <person name="Daum C."/>
            <person name="Ezra D."/>
            <person name="Gonzalez J."/>
            <person name="Henrissat B."/>
            <person name="Kuo A."/>
            <person name="Liang C."/>
            <person name="Lipzen A."/>
            <person name="Lutzoni F."/>
            <person name="Magnuson J."/>
            <person name="Mondo S."/>
            <person name="Nolan M."/>
            <person name="Ohm R."/>
            <person name="Pangilinan J."/>
            <person name="Park H.-J."/>
            <person name="Ramirez L."/>
            <person name="Alfaro M."/>
            <person name="Sun H."/>
            <person name="Tritt A."/>
            <person name="Yoshinaga Y."/>
            <person name="Zwiers L.-H."/>
            <person name="Turgeon B."/>
            <person name="Goodwin S."/>
            <person name="Spatafora J."/>
            <person name="Crous P."/>
            <person name="Grigoriev I."/>
        </authorList>
    </citation>
    <scope>NUCLEOTIDE SEQUENCE</scope>
    <source>
        <strain evidence="2">CBS 110217</strain>
    </source>
</reference>
<sequence length="377" mass="42038">MQRRTSSAPAWGKPPTTPTTPPPLVHRRRRAPPLAPRPPPSSPSFRLLEHLADEQRLLFRALPAPSWFWQAAGAGGGLAEKRGRGVLTVDTSGIRGECHCAEQCQPPSSSSSSAYLIIPLQALARPPPPRRDSWTGPNRVRSGYLDTYVEAAAKMWTEKMRETNAQNGHRFAGCVEIDNQKTCHGDNGKWRSKIPHETPKIQVASAHNSESSTSTIGYINPTLNDGEGRHVMALVHDPTEFFDWHKLDIAHEMGHVLDPSLYPPWDEIGNSNHLADEIFDWPAPAGFSTDMGEREDRPHVHYKSGQYDHASIMVYPSWAWSEVNGGVKDVPLVYWKNRGPGKRPPPGTEPDDNNTELVLEPSRISTMDREFVKAHYP</sequence>
<evidence type="ECO:0000313" key="2">
    <source>
        <dbReference type="EMBL" id="KAF2027789.1"/>
    </source>
</evidence>
<comment type="caution">
    <text evidence="2">The sequence shown here is derived from an EMBL/GenBank/DDBJ whole genome shotgun (WGS) entry which is preliminary data.</text>
</comment>
<proteinExistence type="predicted"/>
<evidence type="ECO:0000313" key="3">
    <source>
        <dbReference type="Proteomes" id="UP000799777"/>
    </source>
</evidence>
<feature type="compositionally biased region" description="Pro residues" evidence="1">
    <location>
        <begin position="33"/>
        <end position="42"/>
    </location>
</feature>